<feature type="domain" description="Flavoprotein" evidence="6">
    <location>
        <begin position="38"/>
        <end position="213"/>
    </location>
</feature>
<dbReference type="Pfam" id="PF02441">
    <property type="entry name" value="Flavoprotein"/>
    <property type="match status" value="1"/>
</dbReference>
<organism evidence="7 8">
    <name type="scientific">Chlorella vulgaris</name>
    <name type="common">Green alga</name>
    <dbReference type="NCBI Taxonomy" id="3077"/>
    <lineage>
        <taxon>Eukaryota</taxon>
        <taxon>Viridiplantae</taxon>
        <taxon>Chlorophyta</taxon>
        <taxon>core chlorophytes</taxon>
        <taxon>Trebouxiophyceae</taxon>
        <taxon>Chlorellales</taxon>
        <taxon>Chlorellaceae</taxon>
        <taxon>Chlorella clade</taxon>
        <taxon>Chlorella</taxon>
    </lineage>
</organism>
<evidence type="ECO:0000313" key="8">
    <source>
        <dbReference type="Proteomes" id="UP001055712"/>
    </source>
</evidence>
<dbReference type="PANTHER" id="PTHR14359">
    <property type="entry name" value="HOMO-OLIGOMERIC FLAVIN CONTAINING CYS DECARBOXYLASE FAMILY"/>
    <property type="match status" value="1"/>
</dbReference>
<protein>
    <recommendedName>
        <fullName evidence="4">phosphopantothenoylcysteine decarboxylase</fullName>
        <ecNumber evidence="4">4.1.1.36</ecNumber>
    </recommendedName>
</protein>
<evidence type="ECO:0000259" key="6">
    <source>
        <dbReference type="Pfam" id="PF02441"/>
    </source>
</evidence>
<dbReference type="InterPro" id="IPR036551">
    <property type="entry name" value="Flavin_trans-like"/>
</dbReference>
<dbReference type="EC" id="4.1.1.36" evidence="4"/>
<evidence type="ECO:0000256" key="3">
    <source>
        <dbReference type="ARBA" id="ARBA00060685"/>
    </source>
</evidence>
<comment type="pathway">
    <text evidence="3">Cofactor biosynthesis; coenzyme A biosynthesis; CoA from (R)-pantothenate: step 3/5.</text>
</comment>
<dbReference type="SUPFAM" id="SSF52507">
    <property type="entry name" value="Homo-oligomeric flavin-containing Cys decarboxylases, HFCD"/>
    <property type="match status" value="1"/>
</dbReference>
<reference evidence="7" key="2">
    <citation type="submission" date="2020-11" db="EMBL/GenBank/DDBJ databases">
        <authorList>
            <person name="Cecchin M."/>
            <person name="Marcolungo L."/>
            <person name="Rossato M."/>
            <person name="Girolomoni L."/>
            <person name="Cosentino E."/>
            <person name="Cuine S."/>
            <person name="Li-Beisson Y."/>
            <person name="Delledonne M."/>
            <person name="Ballottari M."/>
        </authorList>
    </citation>
    <scope>NUCLEOTIDE SEQUENCE</scope>
    <source>
        <strain evidence="7">211/11P</strain>
        <tissue evidence="7">Whole cell</tissue>
    </source>
</reference>
<accession>A0A9D4TLH8</accession>
<keyword evidence="1" id="KW-0173">Coenzyme A biosynthesis</keyword>
<reference evidence="7" key="1">
    <citation type="journal article" date="2019" name="Plant J.">
        <title>Chlorella vulgaris genome assembly and annotation reveals the molecular basis for metabolic acclimation to high light conditions.</title>
        <authorList>
            <person name="Cecchin M."/>
            <person name="Marcolungo L."/>
            <person name="Rossato M."/>
            <person name="Girolomoni L."/>
            <person name="Cosentino E."/>
            <person name="Cuine S."/>
            <person name="Li-Beisson Y."/>
            <person name="Delledonne M."/>
            <person name="Ballottari M."/>
        </authorList>
    </citation>
    <scope>NUCLEOTIDE SEQUENCE</scope>
    <source>
        <strain evidence="7">211/11P</strain>
    </source>
</reference>
<dbReference type="GO" id="GO:0010181">
    <property type="term" value="F:FMN binding"/>
    <property type="evidence" value="ECO:0007669"/>
    <property type="project" value="TreeGrafter"/>
</dbReference>
<feature type="region of interest" description="Disordered" evidence="5">
    <location>
        <begin position="1"/>
        <end position="32"/>
    </location>
</feature>
<evidence type="ECO:0000313" key="7">
    <source>
        <dbReference type="EMBL" id="KAI3428635.1"/>
    </source>
</evidence>
<name>A0A9D4TLH8_CHLVU</name>
<gene>
    <name evidence="7" type="ORF">D9Q98_007458</name>
</gene>
<dbReference type="EMBL" id="SIDB01000009">
    <property type="protein sequence ID" value="KAI3428635.1"/>
    <property type="molecule type" value="Genomic_DNA"/>
</dbReference>
<evidence type="ECO:0000256" key="4">
    <source>
        <dbReference type="ARBA" id="ARBA00066422"/>
    </source>
</evidence>
<sequence length="229" mass="24472">MHAAGSGSDLEQRQQGPGEVHAAHGEQPAPVHVQRRPRVLLAATGSVATIKLAEVAELLLQFADVKVVVTKSASHFVRGQELPLSCRPVLGDDDEWRQWQAVGDPVVHIELRRWADAFVIAPLSANTLAKVANGLCDNLVTCVVRAWDFSKPLLLAPAMNTFMWASPFTEHHLATCRRLGALVVPPVIKQLACGDVGSGAMAAPADVAAACKQQLRAAGFDFELPLEAA</sequence>
<keyword evidence="8" id="KW-1185">Reference proteome</keyword>
<evidence type="ECO:0000256" key="2">
    <source>
        <dbReference type="ARBA" id="ARBA00038350"/>
    </source>
</evidence>
<dbReference type="PANTHER" id="PTHR14359:SF6">
    <property type="entry name" value="PHOSPHOPANTOTHENOYLCYSTEINE DECARBOXYLASE"/>
    <property type="match status" value="1"/>
</dbReference>
<dbReference type="GO" id="GO:0071513">
    <property type="term" value="C:phosphopantothenoylcysteine decarboxylase complex"/>
    <property type="evidence" value="ECO:0007669"/>
    <property type="project" value="TreeGrafter"/>
</dbReference>
<evidence type="ECO:0000256" key="1">
    <source>
        <dbReference type="ARBA" id="ARBA00022993"/>
    </source>
</evidence>
<dbReference type="AlphaFoldDB" id="A0A9D4TLH8"/>
<evidence type="ECO:0000256" key="5">
    <source>
        <dbReference type="SAM" id="MobiDB-lite"/>
    </source>
</evidence>
<dbReference type="Proteomes" id="UP001055712">
    <property type="component" value="Unassembled WGS sequence"/>
</dbReference>
<dbReference type="OrthoDB" id="1532798at2759"/>
<comment type="similarity">
    <text evidence="2">Belongs to the HFCD (homooligomeric flavin containing Cys decarboxylase) superfamily.</text>
</comment>
<comment type="caution">
    <text evidence="7">The sequence shown here is derived from an EMBL/GenBank/DDBJ whole genome shotgun (WGS) entry which is preliminary data.</text>
</comment>
<dbReference type="GO" id="GO:0015937">
    <property type="term" value="P:coenzyme A biosynthetic process"/>
    <property type="evidence" value="ECO:0007669"/>
    <property type="project" value="UniProtKB-KW"/>
</dbReference>
<proteinExistence type="inferred from homology"/>
<dbReference type="Gene3D" id="3.40.50.1950">
    <property type="entry name" value="Flavin prenyltransferase-like"/>
    <property type="match status" value="1"/>
</dbReference>
<dbReference type="GO" id="GO:0004633">
    <property type="term" value="F:phosphopantothenoylcysteine decarboxylase activity"/>
    <property type="evidence" value="ECO:0007669"/>
    <property type="project" value="UniProtKB-EC"/>
</dbReference>
<dbReference type="InterPro" id="IPR003382">
    <property type="entry name" value="Flavoprotein"/>
</dbReference>